<evidence type="ECO:0000256" key="2">
    <source>
        <dbReference type="ARBA" id="ARBA00007957"/>
    </source>
</evidence>
<evidence type="ECO:0000256" key="6">
    <source>
        <dbReference type="ARBA" id="ARBA00023015"/>
    </source>
</evidence>
<protein>
    <submittedName>
        <fullName evidence="11">Fur family transcriptional regulator</fullName>
    </submittedName>
</protein>
<feature type="binding site" evidence="9">
    <location>
        <position position="143"/>
    </location>
    <ligand>
        <name>Zn(2+)</name>
        <dbReference type="ChEBI" id="CHEBI:29105"/>
    </ligand>
</feature>
<dbReference type="GO" id="GO:0005737">
    <property type="term" value="C:cytoplasm"/>
    <property type="evidence" value="ECO:0007669"/>
    <property type="project" value="UniProtKB-SubCell"/>
</dbReference>
<dbReference type="AlphaFoldDB" id="A0AAW8U8Q3"/>
<comment type="similarity">
    <text evidence="2">Belongs to the Fur family.</text>
</comment>
<dbReference type="Gene3D" id="1.10.10.10">
    <property type="entry name" value="Winged helix-like DNA-binding domain superfamily/Winged helix DNA-binding domain"/>
    <property type="match status" value="1"/>
</dbReference>
<evidence type="ECO:0000256" key="10">
    <source>
        <dbReference type="PIRSR" id="PIRSR602481-2"/>
    </source>
</evidence>
<dbReference type="Proteomes" id="UP001268577">
    <property type="component" value="Unassembled WGS sequence"/>
</dbReference>
<dbReference type="GO" id="GO:0003700">
    <property type="term" value="F:DNA-binding transcription factor activity"/>
    <property type="evidence" value="ECO:0007669"/>
    <property type="project" value="InterPro"/>
</dbReference>
<dbReference type="PANTHER" id="PTHR33202">
    <property type="entry name" value="ZINC UPTAKE REGULATION PROTEIN"/>
    <property type="match status" value="1"/>
</dbReference>
<evidence type="ECO:0000256" key="7">
    <source>
        <dbReference type="ARBA" id="ARBA00023125"/>
    </source>
</evidence>
<dbReference type="InterPro" id="IPR036390">
    <property type="entry name" value="WH_DNA-bd_sf"/>
</dbReference>
<dbReference type="SUPFAM" id="SSF46785">
    <property type="entry name" value="Winged helix' DNA-binding domain"/>
    <property type="match status" value="1"/>
</dbReference>
<dbReference type="Gene3D" id="3.30.1490.190">
    <property type="match status" value="1"/>
</dbReference>
<dbReference type="GO" id="GO:0000976">
    <property type="term" value="F:transcription cis-regulatory region binding"/>
    <property type="evidence" value="ECO:0007669"/>
    <property type="project" value="TreeGrafter"/>
</dbReference>
<feature type="binding site" evidence="9">
    <location>
        <position position="103"/>
    </location>
    <ligand>
        <name>Zn(2+)</name>
        <dbReference type="ChEBI" id="CHEBI:29105"/>
    </ligand>
</feature>
<keyword evidence="3" id="KW-0963">Cytoplasm</keyword>
<dbReference type="InterPro" id="IPR036388">
    <property type="entry name" value="WH-like_DNA-bd_sf"/>
</dbReference>
<keyword evidence="7" id="KW-0238">DNA-binding</keyword>
<dbReference type="GO" id="GO:0045892">
    <property type="term" value="P:negative regulation of DNA-templated transcription"/>
    <property type="evidence" value="ECO:0007669"/>
    <property type="project" value="TreeGrafter"/>
</dbReference>
<feature type="binding site" evidence="10">
    <location>
        <position position="132"/>
    </location>
    <ligand>
        <name>Fe cation</name>
        <dbReference type="ChEBI" id="CHEBI:24875"/>
    </ligand>
</feature>
<name>A0AAW8U8Q3_9ENTE</name>
<sequence>MKHQLDNAIKIIKENGYKYTKKREEILLFLIEENRYVGAIEVFDFMNKQYQGISYDTIYRNLRDFTKMDLLEETELMGEKKFRFHCDVSSSHDHNHHHHHFICTNCGWTKEINLCPMDFFSEQLPDCQIESHRFEILGKCQKCLKK</sequence>
<evidence type="ECO:0000313" key="12">
    <source>
        <dbReference type="Proteomes" id="UP001268577"/>
    </source>
</evidence>
<reference evidence="11" key="1">
    <citation type="submission" date="2023-03" db="EMBL/GenBank/DDBJ databases">
        <authorList>
            <person name="Shen W."/>
            <person name="Cai J."/>
        </authorList>
    </citation>
    <scope>NUCLEOTIDE SEQUENCE</scope>
    <source>
        <strain evidence="11">P96-3</strain>
    </source>
</reference>
<dbReference type="InterPro" id="IPR002481">
    <property type="entry name" value="FUR"/>
</dbReference>
<keyword evidence="10" id="KW-0408">Iron</keyword>
<dbReference type="InterPro" id="IPR043135">
    <property type="entry name" value="Fur_C"/>
</dbReference>
<dbReference type="EMBL" id="JARQBZ010000009">
    <property type="protein sequence ID" value="MDT2833612.1"/>
    <property type="molecule type" value="Genomic_DNA"/>
</dbReference>
<comment type="cofactor">
    <cofactor evidence="10">
        <name>Mn(2+)</name>
        <dbReference type="ChEBI" id="CHEBI:29035"/>
    </cofactor>
    <cofactor evidence="10">
        <name>Fe(2+)</name>
        <dbReference type="ChEBI" id="CHEBI:29033"/>
    </cofactor>
    <text evidence="10">Binds 1 Mn(2+) or Fe(2+) ion per subunit.</text>
</comment>
<evidence type="ECO:0000256" key="9">
    <source>
        <dbReference type="PIRSR" id="PIRSR602481-1"/>
    </source>
</evidence>
<comment type="cofactor">
    <cofactor evidence="9">
        <name>Zn(2+)</name>
        <dbReference type="ChEBI" id="CHEBI:29105"/>
    </cofactor>
    <text evidence="9">Binds 1 zinc ion per subunit.</text>
</comment>
<evidence type="ECO:0000256" key="4">
    <source>
        <dbReference type="ARBA" id="ARBA00022491"/>
    </source>
</evidence>
<feature type="binding site" evidence="9">
    <location>
        <position position="140"/>
    </location>
    <ligand>
        <name>Zn(2+)</name>
        <dbReference type="ChEBI" id="CHEBI:29105"/>
    </ligand>
</feature>
<organism evidence="11 12">
    <name type="scientific">Vagococcus carniphilus</name>
    <dbReference type="NCBI Taxonomy" id="218144"/>
    <lineage>
        <taxon>Bacteria</taxon>
        <taxon>Bacillati</taxon>
        <taxon>Bacillota</taxon>
        <taxon>Bacilli</taxon>
        <taxon>Lactobacillales</taxon>
        <taxon>Enterococcaceae</taxon>
        <taxon>Vagococcus</taxon>
    </lineage>
</organism>
<feature type="binding site" evidence="9">
    <location>
        <position position="106"/>
    </location>
    <ligand>
        <name>Zn(2+)</name>
        <dbReference type="ChEBI" id="CHEBI:29105"/>
    </ligand>
</feature>
<evidence type="ECO:0000313" key="11">
    <source>
        <dbReference type="EMBL" id="MDT2833612.1"/>
    </source>
</evidence>
<evidence type="ECO:0000256" key="8">
    <source>
        <dbReference type="ARBA" id="ARBA00023163"/>
    </source>
</evidence>
<dbReference type="CDD" id="cd07153">
    <property type="entry name" value="Fur_like"/>
    <property type="match status" value="1"/>
</dbReference>
<comment type="subcellular location">
    <subcellularLocation>
        <location evidence="1">Cytoplasm</location>
    </subcellularLocation>
</comment>
<dbReference type="RefSeq" id="WP_311984084.1">
    <property type="nucleotide sequence ID" value="NZ_JARQBZ010000009.1"/>
</dbReference>
<dbReference type="GO" id="GO:0008270">
    <property type="term" value="F:zinc ion binding"/>
    <property type="evidence" value="ECO:0007669"/>
    <property type="project" value="TreeGrafter"/>
</dbReference>
<comment type="caution">
    <text evidence="11">The sequence shown here is derived from an EMBL/GenBank/DDBJ whole genome shotgun (WGS) entry which is preliminary data.</text>
</comment>
<dbReference type="GO" id="GO:1900376">
    <property type="term" value="P:regulation of secondary metabolite biosynthetic process"/>
    <property type="evidence" value="ECO:0007669"/>
    <property type="project" value="TreeGrafter"/>
</dbReference>
<keyword evidence="4" id="KW-0678">Repressor</keyword>
<evidence type="ECO:0000256" key="3">
    <source>
        <dbReference type="ARBA" id="ARBA00022490"/>
    </source>
</evidence>
<keyword evidence="9" id="KW-0479">Metal-binding</keyword>
<accession>A0AAW8U8Q3</accession>
<keyword evidence="6" id="KW-0805">Transcription regulation</keyword>
<proteinExistence type="inferred from homology"/>
<evidence type="ECO:0000256" key="1">
    <source>
        <dbReference type="ARBA" id="ARBA00004496"/>
    </source>
</evidence>
<dbReference type="PANTHER" id="PTHR33202:SF1">
    <property type="entry name" value="FERRIC UPTAKE REGULATION PROTEIN"/>
    <property type="match status" value="1"/>
</dbReference>
<feature type="binding site" evidence="10">
    <location>
        <position position="97"/>
    </location>
    <ligand>
        <name>Fe cation</name>
        <dbReference type="ChEBI" id="CHEBI:24875"/>
    </ligand>
</feature>
<evidence type="ECO:0000256" key="5">
    <source>
        <dbReference type="ARBA" id="ARBA00022833"/>
    </source>
</evidence>
<keyword evidence="8" id="KW-0804">Transcription</keyword>
<gene>
    <name evidence="11" type="ORF">P7H70_06050</name>
</gene>
<keyword evidence="5 9" id="KW-0862">Zinc</keyword>
<dbReference type="Pfam" id="PF01475">
    <property type="entry name" value="FUR"/>
    <property type="match status" value="1"/>
</dbReference>